<reference evidence="1 2" key="1">
    <citation type="submission" date="2018-07" db="EMBL/GenBank/DDBJ databases">
        <title>The genomes of Aspergillus section Nigri reveals drivers in fungal speciation.</title>
        <authorList>
            <consortium name="DOE Joint Genome Institute"/>
            <person name="Vesth T.C."/>
            <person name="Nybo J."/>
            <person name="Theobald S."/>
            <person name="Brandl J."/>
            <person name="Frisvad J.C."/>
            <person name="Nielsen K.F."/>
            <person name="Lyhne E.K."/>
            <person name="Kogle M.E."/>
            <person name="Kuo A."/>
            <person name="Riley R."/>
            <person name="Clum A."/>
            <person name="Nolan M."/>
            <person name="Lipzen A."/>
            <person name="Salamov A."/>
            <person name="Henrissat B."/>
            <person name="Wiebenga A."/>
            <person name="De vries R.P."/>
            <person name="Grigoriev I.V."/>
            <person name="Mortensen U.H."/>
            <person name="Andersen M.R."/>
            <person name="Baker S.E."/>
        </authorList>
    </citation>
    <scope>NUCLEOTIDE SEQUENCE [LARGE SCALE GENOMIC DNA]</scope>
    <source>
        <strain evidence="1 2">CBS 139.54b</strain>
    </source>
</reference>
<dbReference type="GeneID" id="38136393"/>
<dbReference type="AlphaFoldDB" id="A0A3F3PPE3"/>
<keyword evidence="2" id="KW-1185">Reference proteome</keyword>
<dbReference type="EMBL" id="KZ852079">
    <property type="protein sequence ID" value="RDH28206.1"/>
    <property type="molecule type" value="Genomic_DNA"/>
</dbReference>
<gene>
    <name evidence="1" type="ORF">BDQ94DRAFT_152772</name>
</gene>
<evidence type="ECO:0000313" key="2">
    <source>
        <dbReference type="Proteomes" id="UP000253729"/>
    </source>
</evidence>
<proteinExistence type="predicted"/>
<dbReference type="Proteomes" id="UP000253729">
    <property type="component" value="Unassembled WGS sequence"/>
</dbReference>
<protein>
    <submittedName>
        <fullName evidence="1">Uncharacterized protein</fullName>
    </submittedName>
</protein>
<evidence type="ECO:0000313" key="1">
    <source>
        <dbReference type="EMBL" id="RDH28206.1"/>
    </source>
</evidence>
<sequence>MSNCWHSFWITMRLLLQIFKRVRMRATVISRFLSQCLVLLTLPGTYFFDCSFFPQSARSRRRSLWSSMADGDASNGSVATIFLKT</sequence>
<dbReference type="RefSeq" id="XP_026621228.1">
    <property type="nucleotide sequence ID" value="XM_026768037.1"/>
</dbReference>
<accession>A0A3F3PPE3</accession>
<organism evidence="1 2">
    <name type="scientific">Aspergillus welwitschiae</name>
    <dbReference type="NCBI Taxonomy" id="1341132"/>
    <lineage>
        <taxon>Eukaryota</taxon>
        <taxon>Fungi</taxon>
        <taxon>Dikarya</taxon>
        <taxon>Ascomycota</taxon>
        <taxon>Pezizomycotina</taxon>
        <taxon>Eurotiomycetes</taxon>
        <taxon>Eurotiomycetidae</taxon>
        <taxon>Eurotiales</taxon>
        <taxon>Aspergillaceae</taxon>
        <taxon>Aspergillus</taxon>
        <taxon>Aspergillus subgen. Circumdati</taxon>
    </lineage>
</organism>
<name>A0A3F3PPE3_9EURO</name>